<proteinExistence type="predicted"/>
<evidence type="ECO:0000256" key="3">
    <source>
        <dbReference type="PIRSR" id="PIRSR601613-1"/>
    </source>
</evidence>
<dbReference type="PANTHER" id="PTHR10742">
    <property type="entry name" value="FLAVIN MONOAMINE OXIDASE"/>
    <property type="match status" value="1"/>
</dbReference>
<dbReference type="EMBL" id="BMHB01000003">
    <property type="protein sequence ID" value="GGI17195.1"/>
    <property type="molecule type" value="Genomic_DNA"/>
</dbReference>
<keyword evidence="6" id="KW-1185">Reference proteome</keyword>
<dbReference type="GO" id="GO:0009063">
    <property type="term" value="P:amino acid catabolic process"/>
    <property type="evidence" value="ECO:0007669"/>
    <property type="project" value="TreeGrafter"/>
</dbReference>
<dbReference type="SUPFAM" id="SSF54373">
    <property type="entry name" value="FAD-linked reductases, C-terminal domain"/>
    <property type="match status" value="1"/>
</dbReference>
<feature type="binding site" evidence="3">
    <location>
        <begin position="57"/>
        <end position="58"/>
    </location>
    <ligand>
        <name>FAD</name>
        <dbReference type="ChEBI" id="CHEBI:57692"/>
    </ligand>
</feature>
<comment type="caution">
    <text evidence="5">The sequence shown here is derived from an EMBL/GenBank/DDBJ whole genome shotgun (WGS) entry which is preliminary data.</text>
</comment>
<feature type="domain" description="Amine oxidase" evidence="4">
    <location>
        <begin position="37"/>
        <end position="484"/>
    </location>
</feature>
<dbReference type="Gene3D" id="3.90.660.10">
    <property type="match status" value="1"/>
</dbReference>
<evidence type="ECO:0000313" key="6">
    <source>
        <dbReference type="Proteomes" id="UP000626244"/>
    </source>
</evidence>
<dbReference type="InterPro" id="IPR001613">
    <property type="entry name" value="Flavin_amine_oxidase"/>
</dbReference>
<reference evidence="6" key="1">
    <citation type="journal article" date="2019" name="Int. J. Syst. Evol. Microbiol.">
        <title>The Global Catalogue of Microorganisms (GCM) 10K type strain sequencing project: providing services to taxonomists for standard genome sequencing and annotation.</title>
        <authorList>
            <consortium name="The Broad Institute Genomics Platform"/>
            <consortium name="The Broad Institute Genome Sequencing Center for Infectious Disease"/>
            <person name="Wu L."/>
            <person name="Ma J."/>
        </authorList>
    </citation>
    <scope>NUCLEOTIDE SEQUENCE [LARGE SCALE GENOMIC DNA]</scope>
    <source>
        <strain evidence="6">CGMCC 1.14993</strain>
    </source>
</reference>
<dbReference type="Gene3D" id="1.10.405.10">
    <property type="entry name" value="Guanine Nucleotide Dissociation Inhibitor, domain 1"/>
    <property type="match status" value="1"/>
</dbReference>
<name>A0A8J3EZP9_9BACI</name>
<dbReference type="Gene3D" id="3.50.50.60">
    <property type="entry name" value="FAD/NAD(P)-binding domain"/>
    <property type="match status" value="1"/>
</dbReference>
<gene>
    <name evidence="5" type="primary">yobN</name>
    <name evidence="5" type="ORF">GCM10007380_36730</name>
</gene>
<dbReference type="Pfam" id="PF01593">
    <property type="entry name" value="Amino_oxidase"/>
    <property type="match status" value="1"/>
</dbReference>
<dbReference type="InterPro" id="IPR050281">
    <property type="entry name" value="Flavin_monoamine_oxidase"/>
</dbReference>
<evidence type="ECO:0000256" key="2">
    <source>
        <dbReference type="ARBA" id="ARBA00023002"/>
    </source>
</evidence>
<feature type="binding site" evidence="3">
    <location>
        <position position="85"/>
    </location>
    <ligand>
        <name>substrate</name>
    </ligand>
</feature>
<dbReference type="InterPro" id="IPR036188">
    <property type="entry name" value="FAD/NAD-bd_sf"/>
</dbReference>
<dbReference type="Proteomes" id="UP000626244">
    <property type="component" value="Unassembled WGS sequence"/>
</dbReference>
<feature type="binding site" evidence="3">
    <location>
        <position position="461"/>
    </location>
    <ligand>
        <name>FAD</name>
        <dbReference type="ChEBI" id="CHEBI:57692"/>
    </ligand>
</feature>
<feature type="binding site" evidence="3">
    <location>
        <begin position="82"/>
        <end position="85"/>
    </location>
    <ligand>
        <name>FAD</name>
        <dbReference type="ChEBI" id="CHEBI:57692"/>
    </ligand>
</feature>
<dbReference type="AlphaFoldDB" id="A0A8J3EZP9"/>
<dbReference type="PRINTS" id="PR00757">
    <property type="entry name" value="AMINEOXDASEF"/>
</dbReference>
<evidence type="ECO:0000259" key="4">
    <source>
        <dbReference type="Pfam" id="PF01593"/>
    </source>
</evidence>
<accession>A0A8J3EZP9</accession>
<organism evidence="5 6">
    <name type="scientific">Gottfriedia solisilvae</name>
    <dbReference type="NCBI Taxonomy" id="1516104"/>
    <lineage>
        <taxon>Bacteria</taxon>
        <taxon>Bacillati</taxon>
        <taxon>Bacillota</taxon>
        <taxon>Bacilli</taxon>
        <taxon>Bacillales</taxon>
        <taxon>Bacillaceae</taxon>
        <taxon>Gottfriedia</taxon>
    </lineage>
</organism>
<dbReference type="GO" id="GO:0001716">
    <property type="term" value="F:L-amino-acid oxidase activity"/>
    <property type="evidence" value="ECO:0007669"/>
    <property type="project" value="TreeGrafter"/>
</dbReference>
<keyword evidence="2" id="KW-0560">Oxidoreductase</keyword>
<evidence type="ECO:0000313" key="5">
    <source>
        <dbReference type="EMBL" id="GGI17195.1"/>
    </source>
</evidence>
<sequence>MHINPLFLSNDQMLSIIRDGLIKTAAPKNIMIIGAGMAGLVAGSLLKEAGHKITIIEANDRIGGRILTKRYPFLNNQYLELGAMRIPSIHHLTLEYIRKFKLPLNEFINSTPNDLIYVNNVFTTLKDYMQNPDILKFPVAPNEKGKTAEELLILALGPVLEFINQDPVRNLEIVIEKYDQYSMDYFLRYNPVGLSLSTGAIDMIKAIIGIEGFPELSFTSILMEIYVLFSKNLKLYEITGGTDLLPNAFLPQLKNDIILNQKLTKIFQNDHNVTLYTEHTKALTKHRVSCDLVICTIPFTVLNFVEIYPIESISYAKWKAIRELHYTDSVKTGLQFRTRFWEKLGFFGGKITTDLPIKFSYLPSHELGMNTTGIVLASYTWGDDAFIWNRLSENQRIRAALNNLARIYGDIVYKEFLLGSSISWSNNLYSGGAFVIFKPEQQRDFGKDIGTPEGRIHFAGEHTSSATAWIQGAIESGIRVAFEINQSLR</sequence>
<dbReference type="PANTHER" id="PTHR10742:SF342">
    <property type="entry name" value="AMINE OXIDASE"/>
    <property type="match status" value="1"/>
</dbReference>
<comment type="cofactor">
    <cofactor evidence="1">
        <name>FAD</name>
        <dbReference type="ChEBI" id="CHEBI:57692"/>
    </cofactor>
</comment>
<evidence type="ECO:0000256" key="1">
    <source>
        <dbReference type="ARBA" id="ARBA00001974"/>
    </source>
</evidence>
<protein>
    <submittedName>
        <fullName evidence="5">Putative L-amino-acid oxidase YobN</fullName>
    </submittedName>
</protein>
<dbReference type="SUPFAM" id="SSF51905">
    <property type="entry name" value="FAD/NAD(P)-binding domain"/>
    <property type="match status" value="1"/>
</dbReference>
<dbReference type="InterPro" id="IPR002937">
    <property type="entry name" value="Amino_oxidase"/>
</dbReference>